<dbReference type="Proteomes" id="UP001164743">
    <property type="component" value="Chromosome 5A"/>
</dbReference>
<dbReference type="GeneID" id="77810227"/>
<feature type="region of interest" description="Disordered" evidence="1">
    <location>
        <begin position="199"/>
        <end position="262"/>
    </location>
</feature>
<dbReference type="EMBL" id="CP110425">
    <property type="protein sequence ID" value="WAQ84985.1"/>
    <property type="molecule type" value="Genomic_DNA"/>
</dbReference>
<gene>
    <name evidence="2" type="ORF">PtA15_5A558</name>
</gene>
<feature type="region of interest" description="Disordered" evidence="1">
    <location>
        <begin position="132"/>
        <end position="164"/>
    </location>
</feature>
<accession>A0ABY7CIS4</accession>
<name>A0ABY7CIS4_9BASI</name>
<feature type="compositionally biased region" description="Polar residues" evidence="1">
    <location>
        <begin position="1"/>
        <end position="29"/>
    </location>
</feature>
<feature type="compositionally biased region" description="Acidic residues" evidence="1">
    <location>
        <begin position="439"/>
        <end position="450"/>
    </location>
</feature>
<feature type="region of interest" description="Disordered" evidence="1">
    <location>
        <begin position="1"/>
        <end position="71"/>
    </location>
</feature>
<proteinExistence type="predicted"/>
<evidence type="ECO:0008006" key="4">
    <source>
        <dbReference type="Google" id="ProtNLM"/>
    </source>
</evidence>
<evidence type="ECO:0000313" key="2">
    <source>
        <dbReference type="EMBL" id="WAQ84985.1"/>
    </source>
</evidence>
<evidence type="ECO:0000313" key="3">
    <source>
        <dbReference type="Proteomes" id="UP001164743"/>
    </source>
</evidence>
<feature type="region of interest" description="Disordered" evidence="1">
    <location>
        <begin position="421"/>
        <end position="450"/>
    </location>
</feature>
<sequence>MSSNYNPDYSLQNRYMPPNQYNANNYPRSNRSHPIATYSFPSPASQHAYDGDHSLSPHINRPPAPSQRSPLVSDSFRFAAAPDPHFLRAPTEFPDLVRWSPAPSQSILRGSTGPIDLDKNIINPIYSPNLTRAAHSPEWSDSRRSPAPYHSILRGSTGPIDLDENIIHPTYSQNLTRAAHSPELSDSLSYAPAPPRLFSRASTSLTDSTDPFRITPAPGRHLSNGSSPLPDSVESIRFTRSSNQPGPASRKSSPAPPPIAKTRSRPVLCTPLVFTCAIYFTIYCPDKKPNNKDRYVCYRQPKGCSIKFNPNQTSWEYFRKIVKEACSVKYKNMGLKIDDGTNSNPPTITWSAYILRNEEWSKSEPKGMADESTFQDWMREIVMSRRQKGGILLTMENPEDMAKQARKNDLLTKHVLKRKARQSGLSLSDSQRRARGSDLDTEEDNSSTNEYEDLEIYMDQIYNKYSINPHYNTLLPSYPHPADPEKYIVLSNAHVDIWAKALLKRTPGVTIDSPPSSMKYESRSLPSPRKGYTGAVASIDPGQLAAIASAITQAHVAAQASLAPPVRDPSPVLSGINEPIGGLPHAMSDYLDFAGVRTDKEMTLQILLENGIDHYKLFKQKDVSVEKLTDMGIKSSKIPIKISH</sequence>
<feature type="compositionally biased region" description="Polar residues" evidence="1">
    <location>
        <begin position="200"/>
        <end position="209"/>
    </location>
</feature>
<protein>
    <recommendedName>
        <fullName evidence="4">SAM domain-containing protein</fullName>
    </recommendedName>
</protein>
<keyword evidence="3" id="KW-1185">Reference proteome</keyword>
<evidence type="ECO:0000256" key="1">
    <source>
        <dbReference type="SAM" id="MobiDB-lite"/>
    </source>
</evidence>
<dbReference type="RefSeq" id="XP_053020540.1">
    <property type="nucleotide sequence ID" value="XM_053169332.1"/>
</dbReference>
<reference evidence="2" key="1">
    <citation type="submission" date="2022-10" db="EMBL/GenBank/DDBJ databases">
        <title>Puccinia triticina Genome sequencing and assembly.</title>
        <authorList>
            <person name="Li C."/>
        </authorList>
    </citation>
    <scope>NUCLEOTIDE SEQUENCE</scope>
    <source>
        <strain evidence="2">Pt15</strain>
    </source>
</reference>
<organism evidence="2 3">
    <name type="scientific">Puccinia triticina</name>
    <dbReference type="NCBI Taxonomy" id="208348"/>
    <lineage>
        <taxon>Eukaryota</taxon>
        <taxon>Fungi</taxon>
        <taxon>Dikarya</taxon>
        <taxon>Basidiomycota</taxon>
        <taxon>Pucciniomycotina</taxon>
        <taxon>Pucciniomycetes</taxon>
        <taxon>Pucciniales</taxon>
        <taxon>Pucciniaceae</taxon>
        <taxon>Puccinia</taxon>
    </lineage>
</organism>